<feature type="compositionally biased region" description="Polar residues" evidence="1">
    <location>
        <begin position="63"/>
        <end position="78"/>
    </location>
</feature>
<dbReference type="PROSITE" id="PS50828">
    <property type="entry name" value="SMR"/>
    <property type="match status" value="1"/>
</dbReference>
<dbReference type="Proteomes" id="UP000053477">
    <property type="component" value="Unassembled WGS sequence"/>
</dbReference>
<feature type="domain" description="Smr" evidence="2">
    <location>
        <begin position="192"/>
        <end position="269"/>
    </location>
</feature>
<dbReference type="InterPro" id="IPR053020">
    <property type="entry name" value="Smr_domain_protein"/>
</dbReference>
<keyword evidence="4" id="KW-1185">Reference proteome</keyword>
<evidence type="ECO:0000313" key="4">
    <source>
        <dbReference type="Proteomes" id="UP000053477"/>
    </source>
</evidence>
<feature type="region of interest" description="Disordered" evidence="1">
    <location>
        <begin position="61"/>
        <end position="82"/>
    </location>
</feature>
<evidence type="ECO:0000256" key="1">
    <source>
        <dbReference type="SAM" id="MobiDB-lite"/>
    </source>
</evidence>
<evidence type="ECO:0000313" key="3">
    <source>
        <dbReference type="EMBL" id="KLO08689.1"/>
    </source>
</evidence>
<sequence length="269" mass="29468">MNDEKLVANLATPVRKTYAEICGRPLAVTASRAKRDTTVTTNGKLEIGLARESARRSDLRNIASLSERSNSPLPNTSGVKKGKSLLDEGWQVVGNRKGFRRATSRDVAAKSNDQHGGNVKAHQNLRGSPTPPKKLRSGTPSKVSTRVNGHGHPPSGSWSPPLQHLRRTLITSDVEAVFHAHNPQYRKGCSVIDLHGLTVRQATVFVDEHIVRCKTEGVRYTIVITGKGTNSIGGKSRLRPVILERLRATPGVEPRVDFRNEGRIHVKLI</sequence>
<reference evidence="3 4" key="1">
    <citation type="submission" date="2015-04" db="EMBL/GenBank/DDBJ databases">
        <title>Complete genome sequence of Schizopora paradoxa KUC8140, a cosmopolitan wood degrader in East Asia.</title>
        <authorList>
            <consortium name="DOE Joint Genome Institute"/>
            <person name="Min B."/>
            <person name="Park H."/>
            <person name="Jang Y."/>
            <person name="Kim J.-J."/>
            <person name="Kim K.H."/>
            <person name="Pangilinan J."/>
            <person name="Lipzen A."/>
            <person name="Riley R."/>
            <person name="Grigoriev I.V."/>
            <person name="Spatafora J.W."/>
            <person name="Choi I.-G."/>
        </authorList>
    </citation>
    <scope>NUCLEOTIDE SEQUENCE [LARGE SCALE GENOMIC DNA]</scope>
    <source>
        <strain evidence="3 4">KUC8140</strain>
    </source>
</reference>
<name>A0A0H2RA19_9AGAM</name>
<gene>
    <name evidence="3" type="ORF">SCHPADRAFT_908430</name>
</gene>
<feature type="region of interest" description="Disordered" evidence="1">
    <location>
        <begin position="97"/>
        <end position="162"/>
    </location>
</feature>
<dbReference type="PANTHER" id="PTHR47417">
    <property type="entry name" value="SMR DOMAIN-CONTAINING PROTEIN YPL199C"/>
    <property type="match status" value="1"/>
</dbReference>
<dbReference type="InterPro" id="IPR002625">
    <property type="entry name" value="Smr_dom"/>
</dbReference>
<protein>
    <recommendedName>
        <fullName evidence="2">Smr domain-containing protein</fullName>
    </recommendedName>
</protein>
<dbReference type="OrthoDB" id="3231855at2759"/>
<feature type="compositionally biased region" description="Polar residues" evidence="1">
    <location>
        <begin position="138"/>
        <end position="147"/>
    </location>
</feature>
<accession>A0A0H2RA19</accession>
<dbReference type="InterPro" id="IPR036063">
    <property type="entry name" value="Smr_dom_sf"/>
</dbReference>
<feature type="compositionally biased region" description="Low complexity" evidence="1">
    <location>
        <begin position="150"/>
        <end position="161"/>
    </location>
</feature>
<dbReference type="InParanoid" id="A0A0H2RA19"/>
<dbReference type="PANTHER" id="PTHR47417:SF1">
    <property type="entry name" value="SMR DOMAIN-CONTAINING PROTEIN YPL199C"/>
    <property type="match status" value="1"/>
</dbReference>
<dbReference type="STRING" id="27342.A0A0H2RA19"/>
<evidence type="ECO:0000259" key="2">
    <source>
        <dbReference type="PROSITE" id="PS50828"/>
    </source>
</evidence>
<dbReference type="Pfam" id="PF01713">
    <property type="entry name" value="Smr"/>
    <property type="match status" value="1"/>
</dbReference>
<dbReference type="EMBL" id="KQ086081">
    <property type="protein sequence ID" value="KLO08689.1"/>
    <property type="molecule type" value="Genomic_DNA"/>
</dbReference>
<dbReference type="SMART" id="SM00463">
    <property type="entry name" value="SMR"/>
    <property type="match status" value="1"/>
</dbReference>
<dbReference type="Gene3D" id="3.30.1370.110">
    <property type="match status" value="1"/>
</dbReference>
<organism evidence="3 4">
    <name type="scientific">Schizopora paradoxa</name>
    <dbReference type="NCBI Taxonomy" id="27342"/>
    <lineage>
        <taxon>Eukaryota</taxon>
        <taxon>Fungi</taxon>
        <taxon>Dikarya</taxon>
        <taxon>Basidiomycota</taxon>
        <taxon>Agaricomycotina</taxon>
        <taxon>Agaricomycetes</taxon>
        <taxon>Hymenochaetales</taxon>
        <taxon>Schizoporaceae</taxon>
        <taxon>Schizopora</taxon>
    </lineage>
</organism>
<proteinExistence type="predicted"/>
<dbReference type="AlphaFoldDB" id="A0A0H2RA19"/>
<dbReference type="SUPFAM" id="SSF160443">
    <property type="entry name" value="SMR domain-like"/>
    <property type="match status" value="1"/>
</dbReference>